<feature type="chain" id="PRO_5045700023" evidence="1">
    <location>
        <begin position="24"/>
        <end position="96"/>
    </location>
</feature>
<proteinExistence type="predicted"/>
<dbReference type="RefSeq" id="WP_236496717.1">
    <property type="nucleotide sequence ID" value="NZ_CP091244.1"/>
</dbReference>
<name>A0ABY3STY1_9GAMM</name>
<sequence>MKLRMGFIISLMVTLYACSSAPAPINATPQAARAANPASLNCLQNHGRLETHRTPEGERTDCVLPSGKRCDEWEMFRGNCPVRTVNADGIYRLFGL</sequence>
<keyword evidence="1" id="KW-0732">Signal</keyword>
<evidence type="ECO:0000313" key="3">
    <source>
        <dbReference type="Proteomes" id="UP001054801"/>
    </source>
</evidence>
<dbReference type="PANTHER" id="PTHR38008">
    <property type="entry name" value="HEMOLYSIN-RELATED"/>
    <property type="match status" value="1"/>
</dbReference>
<dbReference type="EMBL" id="CP091244">
    <property type="protein sequence ID" value="UJS22933.1"/>
    <property type="molecule type" value="Genomic_DNA"/>
</dbReference>
<keyword evidence="3" id="KW-1185">Reference proteome</keyword>
<evidence type="ECO:0000313" key="2">
    <source>
        <dbReference type="EMBL" id="UJS22933.1"/>
    </source>
</evidence>
<organism evidence="2 3">
    <name type="scientific">Thiothrix winogradskyi</name>
    <dbReference type="NCBI Taxonomy" id="96472"/>
    <lineage>
        <taxon>Bacteria</taxon>
        <taxon>Pseudomonadati</taxon>
        <taxon>Pseudomonadota</taxon>
        <taxon>Gammaproteobacteria</taxon>
        <taxon>Thiotrichales</taxon>
        <taxon>Thiotrichaceae</taxon>
        <taxon>Thiothrix</taxon>
    </lineage>
</organism>
<dbReference type="Pfam" id="PF03891">
    <property type="entry name" value="DUF333"/>
    <property type="match status" value="1"/>
</dbReference>
<protein>
    <submittedName>
        <fullName evidence="2">DUF333 domain-containing protein</fullName>
    </submittedName>
</protein>
<evidence type="ECO:0000256" key="1">
    <source>
        <dbReference type="SAM" id="SignalP"/>
    </source>
</evidence>
<accession>A0ABY3STY1</accession>
<dbReference type="PANTHER" id="PTHR38008:SF1">
    <property type="entry name" value="DUF333 DOMAIN-CONTAINING PROTEIN"/>
    <property type="match status" value="1"/>
</dbReference>
<gene>
    <name evidence="2" type="ORF">L2Y54_13385</name>
</gene>
<dbReference type="Proteomes" id="UP001054801">
    <property type="component" value="Chromosome"/>
</dbReference>
<feature type="signal peptide" evidence="1">
    <location>
        <begin position="1"/>
        <end position="23"/>
    </location>
</feature>
<reference evidence="2" key="1">
    <citation type="journal article" date="2022" name="Microorganisms">
        <title>Two New Species of Filamentous Sulfur Bacteria of the Genus Thiothrix, Thiothrix winogradskyi sp. nov. and 'Candidatus Thiothrix sulfatifontis' sp. nov.</title>
        <authorList>
            <person name="Ravin N.V."/>
            <person name="Rossetti S."/>
            <person name="Beletsky A.V."/>
            <person name="Kadnikov V.V."/>
            <person name="Rudenko T.S."/>
            <person name="Smolyakov D.D."/>
            <person name="Moskvitina M.I."/>
            <person name="Gureeva M.V."/>
            <person name="Mardanov A.V."/>
            <person name="Grabovich M.Y."/>
        </authorList>
    </citation>
    <scope>NUCLEOTIDE SEQUENCE</scope>
    <source>
        <strain evidence="2">CT3</strain>
    </source>
</reference>
<dbReference type="PROSITE" id="PS51257">
    <property type="entry name" value="PROKAR_LIPOPROTEIN"/>
    <property type="match status" value="1"/>
</dbReference>
<dbReference type="InterPro" id="IPR005590">
    <property type="entry name" value="DUF333"/>
</dbReference>